<dbReference type="EMBL" id="HG992987">
    <property type="protein sequence ID" value="CAE7217598.1"/>
    <property type="molecule type" value="Genomic_DNA"/>
</dbReference>
<sequence length="117" mass="12600">MKFALVSTSFLLLLASEQGLAQKRPPPPNPLRDSVNICCGTGTPGPVGQRANWCEGQGGHMLCCNFYEPNFTCGYPFGAARKSTPGGAQYQYTSGNQCTMARGLTGWRMCAQDGSKW</sequence>
<proteinExistence type="predicted"/>
<reference evidence="1" key="1">
    <citation type="submission" date="2021-02" db="EMBL/GenBank/DDBJ databases">
        <authorList>
            <person name="Syme A R."/>
            <person name="Syme A R."/>
            <person name="Moolhuijzen P."/>
        </authorList>
    </citation>
    <scope>NUCLEOTIDE SEQUENCE</scope>
    <source>
        <strain evidence="1">W1-1</strain>
    </source>
</reference>
<dbReference type="AlphaFoldDB" id="A0A6S6WQT0"/>
<evidence type="ECO:0000313" key="1">
    <source>
        <dbReference type="EMBL" id="CAE7217598.1"/>
    </source>
</evidence>
<organism evidence="1 2">
    <name type="scientific">Pyrenophora teres f. teres</name>
    <dbReference type="NCBI Taxonomy" id="97479"/>
    <lineage>
        <taxon>Eukaryota</taxon>
        <taxon>Fungi</taxon>
        <taxon>Dikarya</taxon>
        <taxon>Ascomycota</taxon>
        <taxon>Pezizomycotina</taxon>
        <taxon>Dothideomycetes</taxon>
        <taxon>Pleosporomycetidae</taxon>
        <taxon>Pleosporales</taxon>
        <taxon>Pleosporineae</taxon>
        <taxon>Pleosporaceae</taxon>
        <taxon>Pyrenophora</taxon>
    </lineage>
</organism>
<dbReference type="Proteomes" id="UP000472372">
    <property type="component" value="Chromosome 11"/>
</dbReference>
<gene>
    <name evidence="1" type="ORF">PTTW11_10984</name>
</gene>
<evidence type="ECO:0000313" key="2">
    <source>
        <dbReference type="Proteomes" id="UP000472372"/>
    </source>
</evidence>
<name>A0A6S6WQT0_9PLEO</name>
<protein>
    <submittedName>
        <fullName evidence="1">Uncharacterized protein</fullName>
    </submittedName>
</protein>
<accession>A0A6S6WQT0</accession>